<evidence type="ECO:0000313" key="3">
    <source>
        <dbReference type="Proteomes" id="UP000256269"/>
    </source>
</evidence>
<dbReference type="InterPro" id="IPR012551">
    <property type="entry name" value="DUF1707_SHOCT-like"/>
</dbReference>
<reference evidence="2 3" key="1">
    <citation type="submission" date="2018-08" db="EMBL/GenBank/DDBJ databases">
        <title>Genomic Encyclopedia of Archaeal and Bacterial Type Strains, Phase II (KMG-II): from individual species to whole genera.</title>
        <authorList>
            <person name="Goeker M."/>
        </authorList>
    </citation>
    <scope>NUCLEOTIDE SEQUENCE [LARGE SCALE GENOMIC DNA]</scope>
    <source>
        <strain evidence="2 3">DSM 45791</strain>
    </source>
</reference>
<gene>
    <name evidence="2" type="ORF">BCF44_102430</name>
</gene>
<dbReference type="PANTHER" id="PTHR40763">
    <property type="entry name" value="MEMBRANE PROTEIN-RELATED"/>
    <property type="match status" value="1"/>
</dbReference>
<name>A0A3E0I622_9PSEU</name>
<evidence type="ECO:0000259" key="1">
    <source>
        <dbReference type="Pfam" id="PF08044"/>
    </source>
</evidence>
<feature type="domain" description="DUF1707" evidence="1">
    <location>
        <begin position="18"/>
        <end position="69"/>
    </location>
</feature>
<dbReference type="OrthoDB" id="4772576at2"/>
<keyword evidence="3" id="KW-1185">Reference proteome</keyword>
<protein>
    <submittedName>
        <fullName evidence="2">Uncharacterized protein DUF1707</fullName>
    </submittedName>
</protein>
<organism evidence="2 3">
    <name type="scientific">Kutzneria buriramensis</name>
    <dbReference type="NCBI Taxonomy" id="1045776"/>
    <lineage>
        <taxon>Bacteria</taxon>
        <taxon>Bacillati</taxon>
        <taxon>Actinomycetota</taxon>
        <taxon>Actinomycetes</taxon>
        <taxon>Pseudonocardiales</taxon>
        <taxon>Pseudonocardiaceae</taxon>
        <taxon>Kutzneria</taxon>
    </lineage>
</organism>
<dbReference type="AlphaFoldDB" id="A0A3E0I622"/>
<dbReference type="RefSeq" id="WP_147328412.1">
    <property type="nucleotide sequence ID" value="NZ_CP144375.1"/>
</dbReference>
<sequence length="185" mass="19849">MSLPEPVPFEAPRAAVPMRLSNDDREQAVEQLNRAVADGRVTWTEHAERVEAVYAARVTDDLRPLLADLGPAGVVPLSSGTTEVSAVLSKIVRVPDTSRRIHARSTFGALVLNLVSVPAGQEVEVQVDAFCGKVQLMVADDATVIDDGAAILGKRAIYGEQDGREGPRIRLSGTVKLGNLKVFRV</sequence>
<dbReference type="PANTHER" id="PTHR40763:SF4">
    <property type="entry name" value="DUF1707 DOMAIN-CONTAINING PROTEIN"/>
    <property type="match status" value="1"/>
</dbReference>
<dbReference type="Pfam" id="PF08044">
    <property type="entry name" value="DUF1707"/>
    <property type="match status" value="1"/>
</dbReference>
<dbReference type="EMBL" id="QUNO01000002">
    <property type="protein sequence ID" value="REH54198.1"/>
    <property type="molecule type" value="Genomic_DNA"/>
</dbReference>
<evidence type="ECO:0000313" key="2">
    <source>
        <dbReference type="EMBL" id="REH54198.1"/>
    </source>
</evidence>
<dbReference type="Proteomes" id="UP000256269">
    <property type="component" value="Unassembled WGS sequence"/>
</dbReference>
<proteinExistence type="predicted"/>
<comment type="caution">
    <text evidence="2">The sequence shown here is derived from an EMBL/GenBank/DDBJ whole genome shotgun (WGS) entry which is preliminary data.</text>
</comment>
<accession>A0A3E0I622</accession>